<evidence type="ECO:0000313" key="3">
    <source>
        <dbReference type="Proteomes" id="UP000791080"/>
    </source>
</evidence>
<evidence type="ECO:0000313" key="2">
    <source>
        <dbReference type="EMBL" id="MCP2330923.1"/>
    </source>
</evidence>
<reference evidence="2 3" key="2">
    <citation type="submission" date="2022-06" db="EMBL/GenBank/DDBJ databases">
        <title>Genomic Encyclopedia of Type Strains, Phase I: the one thousand microbial genomes (KMG-I) project.</title>
        <authorList>
            <person name="Kyrpides N."/>
        </authorList>
    </citation>
    <scope>NUCLEOTIDE SEQUENCE [LARGE SCALE GENOMIC DNA]</scope>
    <source>
        <strain evidence="2 3">DSM 43889</strain>
    </source>
</reference>
<comment type="caution">
    <text evidence="2">The sequence shown here is derived from an EMBL/GenBank/DDBJ whole genome shotgun (WGS) entry which is preliminary data.</text>
</comment>
<feature type="region of interest" description="Disordered" evidence="1">
    <location>
        <begin position="1"/>
        <end position="59"/>
    </location>
</feature>
<reference evidence="2 3" key="1">
    <citation type="submission" date="2013-07" db="EMBL/GenBank/DDBJ databases">
        <authorList>
            <consortium name="DOE Joint Genome Institute"/>
            <person name="Reeve W."/>
            <person name="Huntemann M."/>
            <person name="Han J."/>
            <person name="Chen A."/>
            <person name="Kyrpides N."/>
            <person name="Mavromatis K."/>
            <person name="Markowitz V."/>
            <person name="Palaniappan K."/>
            <person name="Ivanova N."/>
            <person name="Schaumberg A."/>
            <person name="Pati A."/>
            <person name="Liolios K."/>
            <person name="Nordberg H.P."/>
            <person name="Cantor M.N."/>
            <person name="Hua S.X."/>
            <person name="Woyke T."/>
        </authorList>
    </citation>
    <scope>NUCLEOTIDE SEQUENCE [LARGE SCALE GENOMIC DNA]</scope>
    <source>
        <strain evidence="2 3">DSM 43889</strain>
    </source>
</reference>
<evidence type="ECO:0000256" key="1">
    <source>
        <dbReference type="SAM" id="MobiDB-lite"/>
    </source>
</evidence>
<organism evidence="2 3">
    <name type="scientific">Actinoalloteichus caeruleus DSM 43889</name>
    <dbReference type="NCBI Taxonomy" id="1120930"/>
    <lineage>
        <taxon>Bacteria</taxon>
        <taxon>Bacillati</taxon>
        <taxon>Actinomycetota</taxon>
        <taxon>Actinomycetes</taxon>
        <taxon>Pseudonocardiales</taxon>
        <taxon>Pseudonocardiaceae</taxon>
        <taxon>Actinoalloteichus</taxon>
        <taxon>Actinoalloteichus cyanogriseus</taxon>
    </lineage>
</organism>
<gene>
    <name evidence="2" type="ORF">G443_001193</name>
</gene>
<keyword evidence="3" id="KW-1185">Reference proteome</keyword>
<dbReference type="Proteomes" id="UP000791080">
    <property type="component" value="Unassembled WGS sequence"/>
</dbReference>
<proteinExistence type="predicted"/>
<sequence length="59" mass="6007">MTLGPRTHTSPSSPTGTSVRVPGSTSRTDRPGTGSPHDPGTRVPPGQFVVMGPQVSVVP</sequence>
<protein>
    <submittedName>
        <fullName evidence="2">Uncharacterized protein</fullName>
    </submittedName>
</protein>
<name>A0ABT1JEJ7_ACTCY</name>
<accession>A0ABT1JEJ7</accession>
<feature type="compositionally biased region" description="Low complexity" evidence="1">
    <location>
        <begin position="1"/>
        <end position="22"/>
    </location>
</feature>
<dbReference type="EMBL" id="AUBJ02000001">
    <property type="protein sequence ID" value="MCP2330923.1"/>
    <property type="molecule type" value="Genomic_DNA"/>
</dbReference>